<proteinExistence type="inferred from homology"/>
<name>A0A0N4Z1X4_PARTI</name>
<dbReference type="SMART" id="SM00558">
    <property type="entry name" value="JmjC"/>
    <property type="match status" value="1"/>
</dbReference>
<organism evidence="6 7">
    <name type="scientific">Parastrongyloides trichosuri</name>
    <name type="common">Possum-specific nematode worm</name>
    <dbReference type="NCBI Taxonomy" id="131310"/>
    <lineage>
        <taxon>Eukaryota</taxon>
        <taxon>Metazoa</taxon>
        <taxon>Ecdysozoa</taxon>
        <taxon>Nematoda</taxon>
        <taxon>Chromadorea</taxon>
        <taxon>Rhabditida</taxon>
        <taxon>Tylenchina</taxon>
        <taxon>Panagrolaimomorpha</taxon>
        <taxon>Strongyloidoidea</taxon>
        <taxon>Strongyloididae</taxon>
        <taxon>Parastrongyloides</taxon>
    </lineage>
</organism>
<dbReference type="PANTHER" id="PTHR23405:SF4">
    <property type="entry name" value="PROTEIN MAK16 HOMOLOG"/>
    <property type="match status" value="1"/>
</dbReference>
<dbReference type="GO" id="GO:0030687">
    <property type="term" value="C:preribosome, large subunit precursor"/>
    <property type="evidence" value="ECO:0007669"/>
    <property type="project" value="TreeGrafter"/>
</dbReference>
<protein>
    <submittedName>
        <fullName evidence="7">JmjC domain-containing protein</fullName>
    </submittedName>
</protein>
<feature type="region of interest" description="Disordered" evidence="4">
    <location>
        <begin position="386"/>
        <end position="419"/>
    </location>
</feature>
<keyword evidence="3" id="KW-0539">Nucleus</keyword>
<dbReference type="Pfam" id="PF01778">
    <property type="entry name" value="Ribosomal_L28e"/>
    <property type="match status" value="1"/>
</dbReference>
<keyword evidence="6" id="KW-1185">Reference proteome</keyword>
<comment type="similarity">
    <text evidence="2">Belongs to the MAK16 family.</text>
</comment>
<dbReference type="Gene3D" id="3.30.390.110">
    <property type="match status" value="1"/>
</dbReference>
<dbReference type="AlphaFoldDB" id="A0A0N4Z1X4"/>
<evidence type="ECO:0000313" key="6">
    <source>
        <dbReference type="Proteomes" id="UP000038045"/>
    </source>
</evidence>
<dbReference type="FunFam" id="3.30.390.110:FF:000001">
    <property type="entry name" value="Protein MAK16 homolog"/>
    <property type="match status" value="1"/>
</dbReference>
<dbReference type="Pfam" id="PF02373">
    <property type="entry name" value="JmjC"/>
    <property type="match status" value="1"/>
</dbReference>
<reference evidence="7" key="1">
    <citation type="submission" date="2017-02" db="UniProtKB">
        <authorList>
            <consortium name="WormBaseParasite"/>
        </authorList>
    </citation>
    <scope>IDENTIFICATION</scope>
</reference>
<feature type="compositionally biased region" description="Acidic residues" evidence="4">
    <location>
        <begin position="407"/>
        <end position="419"/>
    </location>
</feature>
<evidence type="ECO:0000256" key="3">
    <source>
        <dbReference type="ARBA" id="ARBA00023242"/>
    </source>
</evidence>
<dbReference type="GO" id="GO:0000470">
    <property type="term" value="P:maturation of LSU-rRNA"/>
    <property type="evidence" value="ECO:0007669"/>
    <property type="project" value="TreeGrafter"/>
</dbReference>
<evidence type="ECO:0000256" key="4">
    <source>
        <dbReference type="SAM" id="MobiDB-lite"/>
    </source>
</evidence>
<dbReference type="InterPro" id="IPR029004">
    <property type="entry name" value="Ribosomal_eL28/Mak16"/>
</dbReference>
<dbReference type="Gene3D" id="2.60.120.650">
    <property type="entry name" value="Cupin"/>
    <property type="match status" value="1"/>
</dbReference>
<comment type="subcellular location">
    <subcellularLocation>
        <location evidence="1">Nucleus</location>
    </subcellularLocation>
</comment>
<feature type="compositionally biased region" description="Acidic residues" evidence="4">
    <location>
        <begin position="386"/>
        <end position="399"/>
    </location>
</feature>
<accession>A0A0N4Z1X4</accession>
<evidence type="ECO:0000259" key="5">
    <source>
        <dbReference type="PROSITE" id="PS51184"/>
    </source>
</evidence>
<dbReference type="GO" id="GO:0005730">
    <property type="term" value="C:nucleolus"/>
    <property type="evidence" value="ECO:0007669"/>
    <property type="project" value="TreeGrafter"/>
</dbReference>
<evidence type="ECO:0000313" key="7">
    <source>
        <dbReference type="WBParaSite" id="PTRK_0000087000.1"/>
    </source>
</evidence>
<dbReference type="WBParaSite" id="PTRK_0000087000.1">
    <property type="protein sequence ID" value="PTRK_0000087000.1"/>
    <property type="gene ID" value="PTRK_0000087000"/>
</dbReference>
<dbReference type="PROSITE" id="PS51184">
    <property type="entry name" value="JMJC"/>
    <property type="match status" value="1"/>
</dbReference>
<dbReference type="Pfam" id="PF04874">
    <property type="entry name" value="Mak16"/>
    <property type="match status" value="1"/>
</dbReference>
<dbReference type="PANTHER" id="PTHR23405">
    <property type="entry name" value="MAINTENANCE OF KILLER 16 MAK16 PROTEIN-RELATED"/>
    <property type="match status" value="1"/>
</dbReference>
<dbReference type="STRING" id="131310.A0A0N4Z1X4"/>
<evidence type="ECO:0000256" key="2">
    <source>
        <dbReference type="ARBA" id="ARBA00005514"/>
    </source>
</evidence>
<sequence>MLGNKPCIFSSKYTNNWNARKEWVDESGNLNIGYLKEKYGDFTCPVIIDELTSKCIEMKFVEFIDNYINRNEVGYLKDWHFQSLCYKNCFPQVYKLFSILNFDWINNELWTETEKNPFENDYRFLYFGPKDSWTKFHCDVMASYSWSANIVGKKKWYFVPIGNEKYFLENNTSDLYIHDLRERKNLWDKAGVFEITQNAGEVIFVPSGILNKQQLFCKNEYNLTGLCDRKSCPLANSQYATVREEEGICYLYMKVAERSHTPNKLWERIKLPRNLTQAVNMISEQLLYWDEFVRQKCKARLVRIHQYLIRMRKLALRDMHKKITPIPRKIERRERRNEEKALIAAKLDNAIEKELLERLKEGTYGDIYNFNKEAFENVLEHPDLQQEVEEEVEYDEDEDHPEREFVPDFDESDAEEEVF</sequence>
<dbReference type="Proteomes" id="UP000038045">
    <property type="component" value="Unplaced"/>
</dbReference>
<dbReference type="GO" id="GO:0000460">
    <property type="term" value="P:maturation of 5.8S rRNA"/>
    <property type="evidence" value="ECO:0007669"/>
    <property type="project" value="TreeGrafter"/>
</dbReference>
<dbReference type="InterPro" id="IPR003347">
    <property type="entry name" value="JmjC_dom"/>
</dbReference>
<dbReference type="SUPFAM" id="SSF51197">
    <property type="entry name" value="Clavaminate synthase-like"/>
    <property type="match status" value="1"/>
</dbReference>
<feature type="domain" description="JmjC" evidence="5">
    <location>
        <begin position="85"/>
        <end position="251"/>
    </location>
</feature>
<dbReference type="InterPro" id="IPR006958">
    <property type="entry name" value="Mak16"/>
</dbReference>
<evidence type="ECO:0000256" key="1">
    <source>
        <dbReference type="ARBA" id="ARBA00004123"/>
    </source>
</evidence>